<name>A0A7C0WSW7_9BACT</name>
<dbReference type="PROSITE" id="PS52018">
    <property type="entry name" value="DART"/>
    <property type="match status" value="1"/>
</dbReference>
<evidence type="ECO:0000256" key="2">
    <source>
        <dbReference type="ARBA" id="ARBA00022676"/>
    </source>
</evidence>
<dbReference type="Proteomes" id="UP000886355">
    <property type="component" value="Unassembled WGS sequence"/>
</dbReference>
<evidence type="ECO:0000256" key="1">
    <source>
        <dbReference type="ARBA" id="ARBA00022649"/>
    </source>
</evidence>
<keyword evidence="2" id="KW-0328">Glycosyltransferase</keyword>
<keyword evidence="5 6" id="KW-0238">DNA-binding</keyword>
<evidence type="ECO:0000256" key="6">
    <source>
        <dbReference type="PROSITE-ProRule" id="PRU01362"/>
    </source>
</evidence>
<dbReference type="GO" id="GO:0016779">
    <property type="term" value="F:nucleotidyltransferase activity"/>
    <property type="evidence" value="ECO:0007669"/>
    <property type="project" value="UniProtKB-KW"/>
</dbReference>
<evidence type="ECO:0000256" key="3">
    <source>
        <dbReference type="ARBA" id="ARBA00022679"/>
    </source>
</evidence>
<gene>
    <name evidence="8" type="ORF">ENG14_03005</name>
</gene>
<dbReference type="EMBL" id="DQZW01000140">
    <property type="protein sequence ID" value="HDL89853.1"/>
    <property type="molecule type" value="Genomic_DNA"/>
</dbReference>
<dbReference type="Pfam" id="PF14487">
    <property type="entry name" value="DarT"/>
    <property type="match status" value="1"/>
</dbReference>
<keyword evidence="4" id="KW-0548">Nucleotidyltransferase</keyword>
<feature type="domain" description="DarT" evidence="7">
    <location>
        <begin position="17"/>
        <end position="212"/>
    </location>
</feature>
<comment type="similarity">
    <text evidence="6">Belongs to the DarT ADP-ribosyltransferase family.</text>
</comment>
<reference evidence="8" key="1">
    <citation type="journal article" date="2020" name="mSystems">
        <title>Genome- and Community-Level Interaction Insights into Carbon Utilization and Element Cycling Functions of Hydrothermarchaeota in Hydrothermal Sediment.</title>
        <authorList>
            <person name="Zhou Z."/>
            <person name="Liu Y."/>
            <person name="Xu W."/>
            <person name="Pan J."/>
            <person name="Luo Z.H."/>
            <person name="Li M."/>
        </authorList>
    </citation>
    <scope>NUCLEOTIDE SEQUENCE [LARGE SCALE GENOMIC DNA]</scope>
    <source>
        <strain evidence="8">HyVt-19</strain>
    </source>
</reference>
<organism evidence="8">
    <name type="scientific">Thermodesulforhabdus norvegica</name>
    <dbReference type="NCBI Taxonomy" id="39841"/>
    <lineage>
        <taxon>Bacteria</taxon>
        <taxon>Pseudomonadati</taxon>
        <taxon>Thermodesulfobacteriota</taxon>
        <taxon>Syntrophobacteria</taxon>
        <taxon>Syntrophobacterales</taxon>
        <taxon>Thermodesulforhabdaceae</taxon>
        <taxon>Thermodesulforhabdus</taxon>
    </lineage>
</organism>
<dbReference type="AlphaFoldDB" id="A0A7C0WSW7"/>
<evidence type="ECO:0000256" key="4">
    <source>
        <dbReference type="ARBA" id="ARBA00022695"/>
    </source>
</evidence>
<evidence type="ECO:0000259" key="7">
    <source>
        <dbReference type="PROSITE" id="PS52018"/>
    </source>
</evidence>
<comment type="caution">
    <text evidence="6">Lacks conserved residue(s) required for the propagation of feature annotation.</text>
</comment>
<comment type="caution">
    <text evidence="8">The sequence shown here is derived from an EMBL/GenBank/DDBJ whole genome shotgun (WGS) entry which is preliminary data.</text>
</comment>
<dbReference type="GO" id="GO:0016757">
    <property type="term" value="F:glycosyltransferase activity"/>
    <property type="evidence" value="ECO:0007669"/>
    <property type="project" value="UniProtKB-KW"/>
</dbReference>
<evidence type="ECO:0000256" key="5">
    <source>
        <dbReference type="ARBA" id="ARBA00023125"/>
    </source>
</evidence>
<dbReference type="InterPro" id="IPR029494">
    <property type="entry name" value="DarT"/>
</dbReference>
<evidence type="ECO:0000313" key="8">
    <source>
        <dbReference type="EMBL" id="HDL89853.1"/>
    </source>
</evidence>
<keyword evidence="3" id="KW-0808">Transferase</keyword>
<proteinExistence type="inferred from homology"/>
<keyword evidence="1 6" id="KW-1277">Toxin-antitoxin system</keyword>
<protein>
    <submittedName>
        <fullName evidence="8">DUF4433 domain-containing protein</fullName>
    </submittedName>
</protein>
<accession>A0A7C0WSW7</accession>
<dbReference type="GO" id="GO:0003677">
    <property type="term" value="F:DNA binding"/>
    <property type="evidence" value="ECO:0007669"/>
    <property type="project" value="UniProtKB-UniRule"/>
</dbReference>
<sequence length="239" mass="27115">MPVNIEIKREAQRRGITRLCHFTPSRNLVHIASGTSGILATRKLQEDERTVFTATDLSRLDRHEGHISCSIEYHNAWYFDKARLADVLFRDWVVLLIHPKYLWLDGTKFCPRNASAAFGREIKEGAEAFMALFADSVQGASGYTFHRTSSHLLCCPTDEQAEVLIPDRVPLNDILGIVASSEEQVKNELSRFRHLGIPEDRFKFIIAPTMFKKRALSTCIRSGRRPTEKLWSPGGSNDT</sequence>